<reference evidence="2 3" key="1">
    <citation type="journal article" date="2006" name="Genome Biol.">
        <title>Genomic analysis reveals that Pseudomonas aeruginosa virulence is combinatorial.</title>
        <authorList>
            <person name="Lee D.G."/>
            <person name="Urbach J.M."/>
            <person name="Wu G."/>
            <person name="Liberati N.T."/>
            <person name="Feinbaum R.L."/>
            <person name="Miyata S."/>
            <person name="Diggins L.T."/>
            <person name="He J."/>
            <person name="Saucier M."/>
            <person name="Deziel E."/>
            <person name="Friedman L."/>
            <person name="Li L."/>
            <person name="Grills G."/>
            <person name="Montgomery K."/>
            <person name="Kucherlapati R."/>
            <person name="Rahme L.G."/>
            <person name="Ausubel F.M."/>
        </authorList>
    </citation>
    <scope>NUCLEOTIDE SEQUENCE [LARGE SCALE GENOMIC DNA]</scope>
    <source>
        <strain evidence="2 3">UCBPP-PA14</strain>
    </source>
</reference>
<dbReference type="BioCyc" id="PAER208963:G1G74-3556-MONOMER"/>
<organism evidence="2 3">
    <name type="scientific">Pseudomonas aeruginosa (strain UCBPP-PA14)</name>
    <dbReference type="NCBI Taxonomy" id="208963"/>
    <lineage>
        <taxon>Bacteria</taxon>
        <taxon>Pseudomonadati</taxon>
        <taxon>Pseudomonadota</taxon>
        <taxon>Gammaproteobacteria</taxon>
        <taxon>Pseudomonadales</taxon>
        <taxon>Pseudomonadaceae</taxon>
        <taxon>Pseudomonas</taxon>
    </lineage>
</organism>
<protein>
    <submittedName>
        <fullName evidence="2">Translocator outer membrane protein PopD</fullName>
    </submittedName>
</protein>
<name>A0A0H2Z982_PSEAB</name>
<dbReference type="KEGG" id="pau:PA14_42440"/>
<keyword evidence="1" id="KW-0812">Transmembrane</keyword>
<dbReference type="EMBL" id="CP000438">
    <property type="protein sequence ID" value="ABJ10895.1"/>
    <property type="molecule type" value="Genomic_DNA"/>
</dbReference>
<gene>
    <name evidence="2" type="primary">popD</name>
    <name evidence="2" type="ordered locus">PA14_42440</name>
</gene>
<keyword evidence="1" id="KW-1133">Transmembrane helix</keyword>
<dbReference type="SMR" id="A0A0H2Z982"/>
<evidence type="ECO:0000313" key="2">
    <source>
        <dbReference type="EMBL" id="ABJ10895.1"/>
    </source>
</evidence>
<feature type="transmembrane region" description="Helical" evidence="1">
    <location>
        <begin position="119"/>
        <end position="143"/>
    </location>
</feature>
<proteinExistence type="predicted"/>
<dbReference type="Pfam" id="PF05844">
    <property type="entry name" value="YopD"/>
    <property type="match status" value="1"/>
</dbReference>
<dbReference type="InterPro" id="IPR008898">
    <property type="entry name" value="YopD-like"/>
</dbReference>
<dbReference type="HOGENOM" id="CLU_908970_0_0_6"/>
<dbReference type="Proteomes" id="UP000000653">
    <property type="component" value="Chromosome"/>
</dbReference>
<dbReference type="RefSeq" id="WP_003109504.1">
    <property type="nucleotide sequence ID" value="NC_008463.1"/>
</dbReference>
<evidence type="ECO:0000256" key="1">
    <source>
        <dbReference type="SAM" id="Phobius"/>
    </source>
</evidence>
<accession>A0A0H2Z982</accession>
<evidence type="ECO:0000313" key="3">
    <source>
        <dbReference type="Proteomes" id="UP000000653"/>
    </source>
</evidence>
<dbReference type="NCBIfam" id="NF038055">
    <property type="entry name" value="T3SS_SctB_pilot"/>
    <property type="match status" value="1"/>
</dbReference>
<dbReference type="AlphaFoldDB" id="A0A0H2Z982"/>
<keyword evidence="1" id="KW-0472">Membrane</keyword>
<sequence length="295" mass="31351">MIDTQYSLAATQAAIPSEPIAPGAAGRSVGTPQAAAELPQVPAARADRVELNAPRQVLDPVRMEAAGSELDSSVELLLILFRIAQKARELGVLQRDNENQAIIHAQKAQVDEMRSGATLMIAMAVIAGVGALASAVVGSLGALKNGKAISQEKTLQKNIDGRNELIDAKMQALGKTSDEDRKIVGKVWAADQAQDSVALRAAGRAFESRNGALQVANTVIQSFVQMANASVQVRQGESQASAREEEVNATIGQSQKQKVEDQMSFDAGFMKDVLQLIQQYTQSHNQAWRAAAGVV</sequence>